<feature type="compositionally biased region" description="Basic and acidic residues" evidence="1">
    <location>
        <begin position="474"/>
        <end position="486"/>
    </location>
</feature>
<feature type="compositionally biased region" description="Low complexity" evidence="1">
    <location>
        <begin position="232"/>
        <end position="241"/>
    </location>
</feature>
<feature type="region of interest" description="Disordered" evidence="1">
    <location>
        <begin position="541"/>
        <end position="560"/>
    </location>
</feature>
<sequence length="613" mass="67900">MALPQDWEPIIKHRIDAIHPKLMAFLISFAYHAEEVAALGDEDFSMVMNSYFLARGVSIICSEVDGSTSNSLKAIFQPSGVFCSTNCSRNRNNDAKEEINWDVICCLLVSVARGTTINGKRKMQPDETPSADLSFKKPRPSDRDTLRALASIDGSLRKKGIKPCKSRFSGSRVSELRAVFESSPYSPPTYNSPGPSSTNSSALSSPASSSSKRQWISEEVRSSTPVELIRNSEPSSSIEQSYSLSSANIPVVEVQAIDQMLYYPQSLELQVEEEEVVFNLNYNPNPTEQRANTLKDLVTDTEIHDQGSVIDVDQASTEVYEVIINNTVDRIASKTRNDNDSNELIAVDLGENHMNLDSFGEDQAYIRPEEGEQDLFEIDNEVEMENGHGSEDEEENHSRDGDGDGHGQDVENENEDEDEDASGDEDEDMNEEEIGDMGSDHEDDEVEPTDEDEPPSASEVRRGGVRTKGAFMSEEERKRNNADAAKRYRARRKAIREAAKKSNVDEDDDISKQSLIEALATQSEALQRVLNQVLPLMQSLPDQSLQQSEASSSSSSFTGTWTSSGHYKALASIAQIANQALSPEDCDPRIDLALASFARKNRENHDDEEGEEV</sequence>
<dbReference type="GeneID" id="87960100"/>
<reference evidence="2 3" key="1">
    <citation type="submission" date="2024-01" db="EMBL/GenBank/DDBJ databases">
        <title>Comparative genomics of Cryptococcus and Kwoniella reveals pathogenesis evolution and contrasting modes of karyotype evolution via chromosome fusion or intercentromeric recombination.</title>
        <authorList>
            <person name="Coelho M.A."/>
            <person name="David-Palma M."/>
            <person name="Shea T."/>
            <person name="Bowers K."/>
            <person name="McGinley-Smith S."/>
            <person name="Mohammad A.W."/>
            <person name="Gnirke A."/>
            <person name="Yurkov A.M."/>
            <person name="Nowrousian M."/>
            <person name="Sun S."/>
            <person name="Cuomo C.A."/>
            <person name="Heitman J."/>
        </authorList>
    </citation>
    <scope>NUCLEOTIDE SEQUENCE [LARGE SCALE GENOMIC DNA]</scope>
    <source>
        <strain evidence="2">CBS 11374</strain>
    </source>
</reference>
<feature type="compositionally biased region" description="Low complexity" evidence="1">
    <location>
        <begin position="182"/>
        <end position="211"/>
    </location>
</feature>
<name>A0ABZ1DD90_9TREE</name>
<feature type="region of interest" description="Disordered" evidence="1">
    <location>
        <begin position="119"/>
        <end position="144"/>
    </location>
</feature>
<dbReference type="Proteomes" id="UP001329825">
    <property type="component" value="Chromosome 12"/>
</dbReference>
<gene>
    <name evidence="2" type="ORF">IL334_007970</name>
</gene>
<evidence type="ECO:0000256" key="1">
    <source>
        <dbReference type="SAM" id="MobiDB-lite"/>
    </source>
</evidence>
<evidence type="ECO:0000313" key="3">
    <source>
        <dbReference type="Proteomes" id="UP001329825"/>
    </source>
</evidence>
<feature type="compositionally biased region" description="Acidic residues" evidence="1">
    <location>
        <begin position="410"/>
        <end position="454"/>
    </location>
</feature>
<proteinExistence type="predicted"/>
<keyword evidence="3" id="KW-1185">Reference proteome</keyword>
<accession>A0ABZ1DD90</accession>
<feature type="compositionally biased region" description="Basic and acidic residues" evidence="1">
    <location>
        <begin position="385"/>
        <end position="409"/>
    </location>
</feature>
<feature type="region of interest" description="Disordered" evidence="1">
    <location>
        <begin position="385"/>
        <end position="510"/>
    </location>
</feature>
<dbReference type="RefSeq" id="XP_062795710.1">
    <property type="nucleotide sequence ID" value="XM_062939659.1"/>
</dbReference>
<dbReference type="EMBL" id="CP141892">
    <property type="protein sequence ID" value="WRT70971.1"/>
    <property type="molecule type" value="Genomic_DNA"/>
</dbReference>
<evidence type="ECO:0000313" key="2">
    <source>
        <dbReference type="EMBL" id="WRT70971.1"/>
    </source>
</evidence>
<feature type="region of interest" description="Disordered" evidence="1">
    <location>
        <begin position="182"/>
        <end position="241"/>
    </location>
</feature>
<feature type="compositionally biased region" description="Low complexity" evidence="1">
    <location>
        <begin position="543"/>
        <end position="560"/>
    </location>
</feature>
<feature type="compositionally biased region" description="Basic and acidic residues" evidence="1">
    <location>
        <begin position="495"/>
        <end position="504"/>
    </location>
</feature>
<evidence type="ECO:0008006" key="4">
    <source>
        <dbReference type="Google" id="ProtNLM"/>
    </source>
</evidence>
<organism evidence="2 3">
    <name type="scientific">Kwoniella shivajii</name>
    <dbReference type="NCBI Taxonomy" id="564305"/>
    <lineage>
        <taxon>Eukaryota</taxon>
        <taxon>Fungi</taxon>
        <taxon>Dikarya</taxon>
        <taxon>Basidiomycota</taxon>
        <taxon>Agaricomycotina</taxon>
        <taxon>Tremellomycetes</taxon>
        <taxon>Tremellales</taxon>
        <taxon>Cryptococcaceae</taxon>
        <taxon>Kwoniella</taxon>
    </lineage>
</organism>
<protein>
    <recommendedName>
        <fullName evidence="4">BZIP domain-containing protein</fullName>
    </recommendedName>
</protein>